<protein>
    <submittedName>
        <fullName evidence="1">Uncharacterized protein</fullName>
    </submittedName>
</protein>
<dbReference type="Proteomes" id="UP000054558">
    <property type="component" value="Unassembled WGS sequence"/>
</dbReference>
<gene>
    <name evidence="1" type="ORF">KFL_005510070</name>
</gene>
<sequence length="128" mass="14369">MCVCVCLRILCKHQGNSLFQIPWYRMETLWDVASGPEIDNLEVLEVPNTAERMNALMEEGVGREEAFRKASKEYRRVRETNQKVLMPVGKSLKELNRGVKRSTVVSYAAAAGHPIGQQNLGAEAAHQI</sequence>
<evidence type="ECO:0000313" key="1">
    <source>
        <dbReference type="EMBL" id="GAQ89692.1"/>
    </source>
</evidence>
<dbReference type="EMBL" id="DF237500">
    <property type="protein sequence ID" value="GAQ89692.1"/>
    <property type="molecule type" value="Genomic_DNA"/>
</dbReference>
<accession>A0A1Y1IHY5</accession>
<organism evidence="1 2">
    <name type="scientific">Klebsormidium nitens</name>
    <name type="common">Green alga</name>
    <name type="synonym">Ulothrix nitens</name>
    <dbReference type="NCBI Taxonomy" id="105231"/>
    <lineage>
        <taxon>Eukaryota</taxon>
        <taxon>Viridiplantae</taxon>
        <taxon>Streptophyta</taxon>
        <taxon>Klebsormidiophyceae</taxon>
        <taxon>Klebsormidiales</taxon>
        <taxon>Klebsormidiaceae</taxon>
        <taxon>Klebsormidium</taxon>
    </lineage>
</organism>
<evidence type="ECO:0000313" key="2">
    <source>
        <dbReference type="Proteomes" id="UP000054558"/>
    </source>
</evidence>
<reference evidence="1 2" key="1">
    <citation type="journal article" date="2014" name="Nat. Commun.">
        <title>Klebsormidium flaccidum genome reveals primary factors for plant terrestrial adaptation.</title>
        <authorList>
            <person name="Hori K."/>
            <person name="Maruyama F."/>
            <person name="Fujisawa T."/>
            <person name="Togashi T."/>
            <person name="Yamamoto N."/>
            <person name="Seo M."/>
            <person name="Sato S."/>
            <person name="Yamada T."/>
            <person name="Mori H."/>
            <person name="Tajima N."/>
            <person name="Moriyama T."/>
            <person name="Ikeuchi M."/>
            <person name="Watanabe M."/>
            <person name="Wada H."/>
            <person name="Kobayashi K."/>
            <person name="Saito M."/>
            <person name="Masuda T."/>
            <person name="Sasaki-Sekimoto Y."/>
            <person name="Mashiguchi K."/>
            <person name="Awai K."/>
            <person name="Shimojima M."/>
            <person name="Masuda S."/>
            <person name="Iwai M."/>
            <person name="Nobusawa T."/>
            <person name="Narise T."/>
            <person name="Kondo S."/>
            <person name="Saito H."/>
            <person name="Sato R."/>
            <person name="Murakawa M."/>
            <person name="Ihara Y."/>
            <person name="Oshima-Yamada Y."/>
            <person name="Ohtaka K."/>
            <person name="Satoh M."/>
            <person name="Sonobe K."/>
            <person name="Ishii M."/>
            <person name="Ohtani R."/>
            <person name="Kanamori-Sato M."/>
            <person name="Honoki R."/>
            <person name="Miyazaki D."/>
            <person name="Mochizuki H."/>
            <person name="Umetsu J."/>
            <person name="Higashi K."/>
            <person name="Shibata D."/>
            <person name="Kamiya Y."/>
            <person name="Sato N."/>
            <person name="Nakamura Y."/>
            <person name="Tabata S."/>
            <person name="Ida S."/>
            <person name="Kurokawa K."/>
            <person name="Ohta H."/>
        </authorList>
    </citation>
    <scope>NUCLEOTIDE SEQUENCE [LARGE SCALE GENOMIC DNA]</scope>
    <source>
        <strain evidence="1 2">NIES-2285</strain>
    </source>
</reference>
<name>A0A1Y1IHY5_KLENI</name>
<keyword evidence="2" id="KW-1185">Reference proteome</keyword>
<proteinExistence type="predicted"/>
<dbReference type="AlphaFoldDB" id="A0A1Y1IHY5"/>